<keyword evidence="1" id="KW-0175">Coiled coil</keyword>
<feature type="coiled-coil region" evidence="1">
    <location>
        <begin position="25"/>
        <end position="66"/>
    </location>
</feature>
<evidence type="ECO:0000313" key="2">
    <source>
        <dbReference type="EMBL" id="KAA8521811.1"/>
    </source>
</evidence>
<organism evidence="2 3">
    <name type="scientific">Nyssa sinensis</name>
    <dbReference type="NCBI Taxonomy" id="561372"/>
    <lineage>
        <taxon>Eukaryota</taxon>
        <taxon>Viridiplantae</taxon>
        <taxon>Streptophyta</taxon>
        <taxon>Embryophyta</taxon>
        <taxon>Tracheophyta</taxon>
        <taxon>Spermatophyta</taxon>
        <taxon>Magnoliopsida</taxon>
        <taxon>eudicotyledons</taxon>
        <taxon>Gunneridae</taxon>
        <taxon>Pentapetalae</taxon>
        <taxon>asterids</taxon>
        <taxon>Cornales</taxon>
        <taxon>Nyssaceae</taxon>
        <taxon>Nyssa</taxon>
    </lineage>
</organism>
<accession>A0A5J4ZXG5</accession>
<sequence length="151" mass="17239">MAALGRIKYESYNLEAQLQLQLLSAIEATNMIDELKKKLKDTEKKVDNLKKQVSELKSDLSIAETVTSKAEKKHGLEIEATKVTVVEKQKNQILKLGKRLIFDGYICLKTMAMAYHEVDTDMLELVEVSDIENEEYEKEKMEVYPTISPAL</sequence>
<dbReference type="Proteomes" id="UP000325577">
    <property type="component" value="Linkage Group LG5"/>
</dbReference>
<name>A0A5J4ZXG5_9ASTE</name>
<protein>
    <submittedName>
        <fullName evidence="2">Uncharacterized protein</fullName>
    </submittedName>
</protein>
<evidence type="ECO:0000313" key="3">
    <source>
        <dbReference type="Proteomes" id="UP000325577"/>
    </source>
</evidence>
<dbReference type="EMBL" id="CM018048">
    <property type="protein sequence ID" value="KAA8521811.1"/>
    <property type="molecule type" value="Genomic_DNA"/>
</dbReference>
<dbReference type="AlphaFoldDB" id="A0A5J4ZXG5"/>
<gene>
    <name evidence="2" type="ORF">F0562_012484</name>
</gene>
<proteinExistence type="predicted"/>
<evidence type="ECO:0000256" key="1">
    <source>
        <dbReference type="SAM" id="Coils"/>
    </source>
</evidence>
<keyword evidence="3" id="KW-1185">Reference proteome</keyword>
<reference evidence="2 3" key="1">
    <citation type="submission" date="2019-09" db="EMBL/GenBank/DDBJ databases">
        <title>A chromosome-level genome assembly of the Chinese tupelo Nyssa sinensis.</title>
        <authorList>
            <person name="Yang X."/>
            <person name="Kang M."/>
            <person name="Yang Y."/>
            <person name="Xiong H."/>
            <person name="Wang M."/>
            <person name="Zhang Z."/>
            <person name="Wang Z."/>
            <person name="Wu H."/>
            <person name="Ma T."/>
            <person name="Liu J."/>
            <person name="Xi Z."/>
        </authorList>
    </citation>
    <scope>NUCLEOTIDE SEQUENCE [LARGE SCALE GENOMIC DNA]</scope>
    <source>
        <strain evidence="2">J267</strain>
        <tissue evidence="2">Leaf</tissue>
    </source>
</reference>